<evidence type="ECO:0000313" key="8">
    <source>
        <dbReference type="EMBL" id="MDC0716542.1"/>
    </source>
</evidence>
<feature type="repeat" description="TPR" evidence="5">
    <location>
        <begin position="937"/>
        <end position="970"/>
    </location>
</feature>
<dbReference type="Gene3D" id="3.30.200.20">
    <property type="entry name" value="Phosphorylase Kinase, domain 1"/>
    <property type="match status" value="1"/>
</dbReference>
<evidence type="ECO:0000256" key="2">
    <source>
        <dbReference type="ARBA" id="ARBA00022741"/>
    </source>
</evidence>
<evidence type="ECO:0000313" key="9">
    <source>
        <dbReference type="Proteomes" id="UP001221686"/>
    </source>
</evidence>
<keyword evidence="5" id="KW-0802">TPR repeat</keyword>
<dbReference type="InterPro" id="IPR019734">
    <property type="entry name" value="TPR_rpt"/>
</dbReference>
<feature type="domain" description="Protein kinase" evidence="7">
    <location>
        <begin position="42"/>
        <end position="319"/>
    </location>
</feature>
<gene>
    <name evidence="8" type="ORF">POL25_06545</name>
</gene>
<accession>A0ABT5DSB8</accession>
<dbReference type="PANTHER" id="PTHR43289">
    <property type="entry name" value="MITOGEN-ACTIVATED PROTEIN KINASE KINASE KINASE 20-RELATED"/>
    <property type="match status" value="1"/>
</dbReference>
<evidence type="ECO:0000256" key="3">
    <source>
        <dbReference type="ARBA" id="ARBA00022777"/>
    </source>
</evidence>
<dbReference type="Gene3D" id="1.10.510.10">
    <property type="entry name" value="Transferase(Phosphotransferase) domain 1"/>
    <property type="match status" value="1"/>
</dbReference>
<dbReference type="RefSeq" id="WP_272085034.1">
    <property type="nucleotide sequence ID" value="NZ_JAQNDL010000001.1"/>
</dbReference>
<proteinExistence type="predicted"/>
<evidence type="ECO:0000259" key="7">
    <source>
        <dbReference type="PROSITE" id="PS50011"/>
    </source>
</evidence>
<protein>
    <submittedName>
        <fullName evidence="8">Serine/threonine-protein kinase</fullName>
    </submittedName>
</protein>
<dbReference type="Proteomes" id="UP001221686">
    <property type="component" value="Unassembled WGS sequence"/>
</dbReference>
<dbReference type="InterPro" id="IPR008271">
    <property type="entry name" value="Ser/Thr_kinase_AS"/>
</dbReference>
<keyword evidence="3 8" id="KW-0418">Kinase</keyword>
<dbReference type="EMBL" id="JAQNDL010000001">
    <property type="protein sequence ID" value="MDC0716542.1"/>
    <property type="molecule type" value="Genomic_DNA"/>
</dbReference>
<reference evidence="8 9" key="1">
    <citation type="submission" date="2022-11" db="EMBL/GenBank/DDBJ databases">
        <title>Minimal conservation of predation-associated metabolite biosynthetic gene clusters underscores biosynthetic potential of Myxococcota including descriptions for ten novel species: Archangium lansinium sp. nov., Myxococcus landrumus sp. nov., Nannocystis bai.</title>
        <authorList>
            <person name="Ahearne A."/>
            <person name="Stevens C."/>
            <person name="Dowd S."/>
        </authorList>
    </citation>
    <scope>NUCLEOTIDE SEQUENCE [LARGE SCALE GENOMIC DNA]</scope>
    <source>
        <strain evidence="8 9">BB15-2</strain>
    </source>
</reference>
<keyword evidence="2 6" id="KW-0547">Nucleotide-binding</keyword>
<dbReference type="PROSITE" id="PS00108">
    <property type="entry name" value="PROTEIN_KINASE_ST"/>
    <property type="match status" value="1"/>
</dbReference>
<dbReference type="PANTHER" id="PTHR43289:SF6">
    <property type="entry name" value="SERINE_THREONINE-PROTEIN KINASE NEKL-3"/>
    <property type="match status" value="1"/>
</dbReference>
<dbReference type="CDD" id="cd14014">
    <property type="entry name" value="STKc_PknB_like"/>
    <property type="match status" value="1"/>
</dbReference>
<dbReference type="PROSITE" id="PS50011">
    <property type="entry name" value="PROTEIN_KINASE_DOM"/>
    <property type="match status" value="1"/>
</dbReference>
<dbReference type="PROSITE" id="PS50005">
    <property type="entry name" value="TPR"/>
    <property type="match status" value="1"/>
</dbReference>
<name>A0ABT5DSB8_9BACT</name>
<dbReference type="PROSITE" id="PS00107">
    <property type="entry name" value="PROTEIN_KINASE_ATP"/>
    <property type="match status" value="1"/>
</dbReference>
<organism evidence="8 9">
    <name type="scientific">Nannocystis bainbridge</name>
    <dbReference type="NCBI Taxonomy" id="2995303"/>
    <lineage>
        <taxon>Bacteria</taxon>
        <taxon>Pseudomonadati</taxon>
        <taxon>Myxococcota</taxon>
        <taxon>Polyangia</taxon>
        <taxon>Nannocystales</taxon>
        <taxon>Nannocystaceae</taxon>
        <taxon>Nannocystis</taxon>
    </lineage>
</organism>
<sequence length="990" mass="103544">MDPERPGPRPGALSDLEAKLLAARVGGRLFQRPAEPVQLGRYRLLGRLGQGGMSVVFRAHDPQLRREVAVKLLHAPRGQPDPEQLARLRREAQALGRLSHPNVVQVFEIGEAEGQSFVVMELVRGTTLREWLAERPRTPAETVAMVSQAGRGLAAAHAAGIIHRDFKPENVLVGADGRARVVDFGLARANPGAPADTATGSLDAPLTKSGTVLGTPAFMAPEQLRDPGRADARADQFSFCVMAWEALHGERPFEDLAAVAAGRMRPPPPGTPVPAALREALARGLRTDPAERWPTMDALLAALAAADGRRAAGGRRRWLLAAGALALVTGALLGGRAWSAHREARAAEELAAALEQRLAGLLAAGQVERAGHVLAEASEAQAARAWASWARLIEQTPGQPAREAWAHAYVFARADAQARETALLGLARATLARREDGRRRAPGQAAALLALIGAEAPGLLATPELAPLHAAARTAGEASPRLDLAQRLAEAEAPPEVVALARAGLLDLAAATLLTLADRAEAPTRARWRLAAATLLAAAHDSPRALALALAAAEEPTIRDAALAELVALHARDGHLEAAAEALATRLRESSAAGPEAQALRERLATTLAARARLSLRFGEADAWTVVDPAAVRGDPIDRALLVTADAGVLAAWPLELRGDRLLVEVTLSPSSLVAGAAFTLAVTQGDATAQVGLRVEHELTLTCAGPAPGAAAVTPLGSVHADQTFPGLGLQLDLDITGGTATCRGLDPARTIVARDIVALRGTWSPGPAALELRGADTPLAPRMRLRITAIDLLGATLGASPAASPWLRAAASLVDGDAHAASEQLAQIPEPRARLWQAIAAIRLGRAQAVAASLERALVEAPDLELELQRWLRDDPDGLAPGLRHALGEARYLQLFARAWSHELGAPILEPALVRRILAELGGLDGRCSGAAACAELHRAHGRALAQIGEPARARRAFEAALAVAPADAPGRALASQLVLDLALVNAP</sequence>
<keyword evidence="9" id="KW-1185">Reference proteome</keyword>
<dbReference type="InterPro" id="IPR017441">
    <property type="entry name" value="Protein_kinase_ATP_BS"/>
</dbReference>
<evidence type="ECO:0000256" key="6">
    <source>
        <dbReference type="PROSITE-ProRule" id="PRU10141"/>
    </source>
</evidence>
<dbReference type="InterPro" id="IPR000719">
    <property type="entry name" value="Prot_kinase_dom"/>
</dbReference>
<keyword evidence="1" id="KW-0808">Transferase</keyword>
<keyword evidence="4 6" id="KW-0067">ATP-binding</keyword>
<evidence type="ECO:0000256" key="4">
    <source>
        <dbReference type="ARBA" id="ARBA00022840"/>
    </source>
</evidence>
<comment type="caution">
    <text evidence="8">The sequence shown here is derived from an EMBL/GenBank/DDBJ whole genome shotgun (WGS) entry which is preliminary data.</text>
</comment>
<dbReference type="Pfam" id="PF00069">
    <property type="entry name" value="Pkinase"/>
    <property type="match status" value="1"/>
</dbReference>
<dbReference type="SUPFAM" id="SSF56112">
    <property type="entry name" value="Protein kinase-like (PK-like)"/>
    <property type="match status" value="1"/>
</dbReference>
<evidence type="ECO:0000256" key="5">
    <source>
        <dbReference type="PROSITE-ProRule" id="PRU00339"/>
    </source>
</evidence>
<dbReference type="InterPro" id="IPR011009">
    <property type="entry name" value="Kinase-like_dom_sf"/>
</dbReference>
<feature type="binding site" evidence="6">
    <location>
        <position position="71"/>
    </location>
    <ligand>
        <name>ATP</name>
        <dbReference type="ChEBI" id="CHEBI:30616"/>
    </ligand>
</feature>
<dbReference type="GO" id="GO:0016301">
    <property type="term" value="F:kinase activity"/>
    <property type="evidence" value="ECO:0007669"/>
    <property type="project" value="UniProtKB-KW"/>
</dbReference>
<evidence type="ECO:0000256" key="1">
    <source>
        <dbReference type="ARBA" id="ARBA00022679"/>
    </source>
</evidence>